<keyword evidence="3 6" id="KW-0812">Transmembrane</keyword>
<feature type="transmembrane region" description="Helical" evidence="6">
    <location>
        <begin position="365"/>
        <end position="387"/>
    </location>
</feature>
<feature type="transmembrane region" description="Helical" evidence="6">
    <location>
        <begin position="399"/>
        <end position="422"/>
    </location>
</feature>
<comment type="subcellular location">
    <subcellularLocation>
        <location evidence="1">Membrane</location>
        <topology evidence="1">Multi-pass membrane protein</topology>
    </subcellularLocation>
</comment>
<evidence type="ECO:0000313" key="9">
    <source>
        <dbReference type="Proteomes" id="UP000070544"/>
    </source>
</evidence>
<evidence type="ECO:0000256" key="4">
    <source>
        <dbReference type="ARBA" id="ARBA00022989"/>
    </source>
</evidence>
<keyword evidence="2" id="KW-0813">Transport</keyword>
<dbReference type="Pfam" id="PF07690">
    <property type="entry name" value="MFS_1"/>
    <property type="match status" value="1"/>
</dbReference>
<dbReference type="Proteomes" id="UP000070544">
    <property type="component" value="Unassembled WGS sequence"/>
</dbReference>
<gene>
    <name evidence="8" type="ORF">M427DRAFT_65712</name>
</gene>
<dbReference type="PANTHER" id="PTHR43791:SF36">
    <property type="entry name" value="TRANSPORTER, PUTATIVE (AFU_ORTHOLOGUE AFUA_6G08340)-RELATED"/>
    <property type="match status" value="1"/>
</dbReference>
<keyword evidence="9" id="KW-1185">Reference proteome</keyword>
<dbReference type="AlphaFoldDB" id="A0A139AYD9"/>
<evidence type="ECO:0000259" key="7">
    <source>
        <dbReference type="PROSITE" id="PS50850"/>
    </source>
</evidence>
<evidence type="ECO:0000256" key="6">
    <source>
        <dbReference type="SAM" id="Phobius"/>
    </source>
</evidence>
<name>A0A139AYD9_GONPJ</name>
<dbReference type="GO" id="GO:0022857">
    <property type="term" value="F:transmembrane transporter activity"/>
    <property type="evidence" value="ECO:0007669"/>
    <property type="project" value="InterPro"/>
</dbReference>
<feature type="transmembrane region" description="Helical" evidence="6">
    <location>
        <begin position="272"/>
        <end position="293"/>
    </location>
</feature>
<dbReference type="PROSITE" id="PS50850">
    <property type="entry name" value="MFS"/>
    <property type="match status" value="1"/>
</dbReference>
<dbReference type="PANTHER" id="PTHR43791">
    <property type="entry name" value="PERMEASE-RELATED"/>
    <property type="match status" value="1"/>
</dbReference>
<feature type="transmembrane region" description="Helical" evidence="6">
    <location>
        <begin position="428"/>
        <end position="448"/>
    </location>
</feature>
<keyword evidence="5 6" id="KW-0472">Membrane</keyword>
<reference evidence="8 9" key="1">
    <citation type="journal article" date="2015" name="Genome Biol. Evol.">
        <title>Phylogenomic analyses indicate that early fungi evolved digesting cell walls of algal ancestors of land plants.</title>
        <authorList>
            <person name="Chang Y."/>
            <person name="Wang S."/>
            <person name="Sekimoto S."/>
            <person name="Aerts A.L."/>
            <person name="Choi C."/>
            <person name="Clum A."/>
            <person name="LaButti K.M."/>
            <person name="Lindquist E.A."/>
            <person name="Yee Ngan C."/>
            <person name="Ohm R.A."/>
            <person name="Salamov A.A."/>
            <person name="Grigoriev I.V."/>
            <person name="Spatafora J.W."/>
            <person name="Berbee M.L."/>
        </authorList>
    </citation>
    <scope>NUCLEOTIDE SEQUENCE [LARGE SCALE GENOMIC DNA]</scope>
    <source>
        <strain evidence="8 9">JEL478</strain>
    </source>
</reference>
<protein>
    <submittedName>
        <fullName evidence="8">MFS general substrate transporter</fullName>
    </submittedName>
</protein>
<dbReference type="SUPFAM" id="SSF103473">
    <property type="entry name" value="MFS general substrate transporter"/>
    <property type="match status" value="1"/>
</dbReference>
<feature type="transmembrane region" description="Helical" evidence="6">
    <location>
        <begin position="200"/>
        <end position="222"/>
    </location>
</feature>
<feature type="transmembrane region" description="Helical" evidence="6">
    <location>
        <begin position="108"/>
        <end position="126"/>
    </location>
</feature>
<dbReference type="InterPro" id="IPR020846">
    <property type="entry name" value="MFS_dom"/>
</dbReference>
<organism evidence="8 9">
    <name type="scientific">Gonapodya prolifera (strain JEL478)</name>
    <name type="common">Monoblepharis prolifera</name>
    <dbReference type="NCBI Taxonomy" id="1344416"/>
    <lineage>
        <taxon>Eukaryota</taxon>
        <taxon>Fungi</taxon>
        <taxon>Fungi incertae sedis</taxon>
        <taxon>Chytridiomycota</taxon>
        <taxon>Chytridiomycota incertae sedis</taxon>
        <taxon>Monoblepharidomycetes</taxon>
        <taxon>Monoblepharidales</taxon>
        <taxon>Gonapodyaceae</taxon>
        <taxon>Gonapodya</taxon>
    </lineage>
</organism>
<dbReference type="OrthoDB" id="2962993at2759"/>
<keyword evidence="4 6" id="KW-1133">Transmembrane helix</keyword>
<dbReference type="EMBL" id="KQ965732">
    <property type="protein sequence ID" value="KXS21761.1"/>
    <property type="molecule type" value="Genomic_DNA"/>
</dbReference>
<feature type="transmembrane region" description="Helical" evidence="6">
    <location>
        <begin position="78"/>
        <end position="96"/>
    </location>
</feature>
<feature type="transmembrane region" description="Helical" evidence="6">
    <location>
        <begin position="299"/>
        <end position="323"/>
    </location>
</feature>
<sequence>MAELADTHEQSAPSASKLITPDVEQALVRKIDIHVLPGVIWLLLLSYIDRSNLGNVKVTNKDTGRDIVTELHLSDVDWQLAISIFYIGFVFAEIPYTLLFKRAGPSRWLARIIVSWGITALCHGLVSNATGLILCRFFLGLAEAGFFPGVVLYFAYWYKQREFATRVAFFTSATALSSAFSGLLAYAIGFANGASGLSGWRWIFIIEGIPSIVSGFSAWFLLPDFPHTASWLTDEEKEFAAQRLSVNAPSATRDKNFDLDEFLEVITDLHSWLINVIFFCGIVSGITLLYWLPTIILNLGFAGTLANVLTVPPWIVSWFVAVAVSWHSDKTQERIWHLIAPSSVFLLAIIFFATVPPTPGAGAGFLYFTTFLATAGSASVAPILWAWRASTSKGATGTATALALTNTIGACGGAISSFIFRADWAPRYVPAFAICAVLEAIAIAGMLVKHFWSDKIDILQERIRPRRRALYNDKQVIDGETKVINEEKA</sequence>
<accession>A0A139AYD9</accession>
<dbReference type="Gene3D" id="1.20.1250.20">
    <property type="entry name" value="MFS general substrate transporter like domains"/>
    <property type="match status" value="2"/>
</dbReference>
<evidence type="ECO:0000313" key="8">
    <source>
        <dbReference type="EMBL" id="KXS21761.1"/>
    </source>
</evidence>
<feature type="domain" description="Major facilitator superfamily (MFS) profile" evidence="7">
    <location>
        <begin position="35"/>
        <end position="457"/>
    </location>
</feature>
<dbReference type="InterPro" id="IPR036259">
    <property type="entry name" value="MFS_trans_sf"/>
</dbReference>
<feature type="transmembrane region" description="Helical" evidence="6">
    <location>
        <begin position="167"/>
        <end position="188"/>
    </location>
</feature>
<dbReference type="FunFam" id="1.20.1250.20:FF:000057">
    <property type="entry name" value="MFS general substrate transporter"/>
    <property type="match status" value="1"/>
</dbReference>
<evidence type="ECO:0000256" key="3">
    <source>
        <dbReference type="ARBA" id="ARBA00022692"/>
    </source>
</evidence>
<evidence type="ECO:0000256" key="2">
    <source>
        <dbReference type="ARBA" id="ARBA00022448"/>
    </source>
</evidence>
<feature type="transmembrane region" description="Helical" evidence="6">
    <location>
        <begin position="335"/>
        <end position="353"/>
    </location>
</feature>
<dbReference type="GO" id="GO:0016020">
    <property type="term" value="C:membrane"/>
    <property type="evidence" value="ECO:0007669"/>
    <property type="project" value="UniProtKB-SubCell"/>
</dbReference>
<feature type="transmembrane region" description="Helical" evidence="6">
    <location>
        <begin position="138"/>
        <end position="158"/>
    </location>
</feature>
<proteinExistence type="predicted"/>
<dbReference type="InterPro" id="IPR011701">
    <property type="entry name" value="MFS"/>
</dbReference>
<evidence type="ECO:0000256" key="1">
    <source>
        <dbReference type="ARBA" id="ARBA00004141"/>
    </source>
</evidence>
<evidence type="ECO:0000256" key="5">
    <source>
        <dbReference type="ARBA" id="ARBA00023136"/>
    </source>
</evidence>
<dbReference type="STRING" id="1344416.A0A139AYD9"/>